<organism evidence="1 2">
    <name type="scientific">Janibacter limosus</name>
    <dbReference type="NCBI Taxonomy" id="53458"/>
    <lineage>
        <taxon>Bacteria</taxon>
        <taxon>Bacillati</taxon>
        <taxon>Actinomycetota</taxon>
        <taxon>Actinomycetes</taxon>
        <taxon>Micrococcales</taxon>
        <taxon>Intrasporangiaceae</taxon>
        <taxon>Janibacter</taxon>
    </lineage>
</organism>
<name>A0AC61U3Q7_9MICO</name>
<evidence type="ECO:0000313" key="1">
    <source>
        <dbReference type="EMBL" id="UUZ44427.1"/>
    </source>
</evidence>
<proteinExistence type="predicted"/>
<protein>
    <submittedName>
        <fullName evidence="1">Uncharacterized protein</fullName>
    </submittedName>
</protein>
<gene>
    <name evidence="1" type="ORF">LP422_18730</name>
</gene>
<sequence>MTPMVVLDAFSCAGIPSRIVCRSSSVAASLAPVVGGDHQLGAGALLVHPYDSGVGDAVEPRRAGR</sequence>
<reference evidence="1" key="1">
    <citation type="submission" date="2021-11" db="EMBL/GenBank/DDBJ databases">
        <title>Study of the species diversity of bacterial strains isolated from a unique natural object - Shulgan-Tash cave (Bashkiria).</title>
        <authorList>
            <person name="Sazanova A.L."/>
            <person name="Chirak E.R."/>
            <person name="Safronova V.I."/>
        </authorList>
    </citation>
    <scope>NUCLEOTIDE SEQUENCE</scope>
    <source>
        <strain evidence="1">P1</strain>
    </source>
</reference>
<dbReference type="Proteomes" id="UP001059663">
    <property type="component" value="Chromosome"/>
</dbReference>
<evidence type="ECO:0000313" key="2">
    <source>
        <dbReference type="Proteomes" id="UP001059663"/>
    </source>
</evidence>
<dbReference type="EMBL" id="CP087977">
    <property type="protein sequence ID" value="UUZ44427.1"/>
    <property type="molecule type" value="Genomic_DNA"/>
</dbReference>
<accession>A0AC61U3Q7</accession>